<feature type="compositionally biased region" description="Basic and acidic residues" evidence="1">
    <location>
        <begin position="431"/>
        <end position="443"/>
    </location>
</feature>
<feature type="compositionally biased region" description="Basic and acidic residues" evidence="1">
    <location>
        <begin position="318"/>
        <end position="331"/>
    </location>
</feature>
<feature type="compositionally biased region" description="Pro residues" evidence="1">
    <location>
        <begin position="398"/>
        <end position="407"/>
    </location>
</feature>
<comment type="caution">
    <text evidence="2">The sequence shown here is derived from an EMBL/GenBank/DDBJ whole genome shotgun (WGS) entry which is preliminary data.</text>
</comment>
<proteinExistence type="predicted"/>
<feature type="compositionally biased region" description="Polar residues" evidence="1">
    <location>
        <begin position="70"/>
        <end position="88"/>
    </location>
</feature>
<feature type="compositionally biased region" description="Polar residues" evidence="1">
    <location>
        <begin position="419"/>
        <end position="429"/>
    </location>
</feature>
<gene>
    <name evidence="2" type="ORF">Fcan01_13727</name>
</gene>
<organism evidence="2 3">
    <name type="scientific">Folsomia candida</name>
    <name type="common">Springtail</name>
    <dbReference type="NCBI Taxonomy" id="158441"/>
    <lineage>
        <taxon>Eukaryota</taxon>
        <taxon>Metazoa</taxon>
        <taxon>Ecdysozoa</taxon>
        <taxon>Arthropoda</taxon>
        <taxon>Hexapoda</taxon>
        <taxon>Collembola</taxon>
        <taxon>Entomobryomorpha</taxon>
        <taxon>Isotomoidea</taxon>
        <taxon>Isotomidae</taxon>
        <taxon>Proisotominae</taxon>
        <taxon>Folsomia</taxon>
    </lineage>
</organism>
<accession>A0A226E237</accession>
<feature type="compositionally biased region" description="Basic residues" evidence="1">
    <location>
        <begin position="147"/>
        <end position="157"/>
    </location>
</feature>
<reference evidence="2 3" key="1">
    <citation type="submission" date="2015-12" db="EMBL/GenBank/DDBJ databases">
        <title>The genome of Folsomia candida.</title>
        <authorList>
            <person name="Faddeeva A."/>
            <person name="Derks M.F."/>
            <person name="Anvar Y."/>
            <person name="Smit S."/>
            <person name="Van Straalen N."/>
            <person name="Roelofs D."/>
        </authorList>
    </citation>
    <scope>NUCLEOTIDE SEQUENCE [LARGE SCALE GENOMIC DNA]</scope>
    <source>
        <strain evidence="2 3">VU population</strain>
        <tissue evidence="2">Whole body</tissue>
    </source>
</reference>
<feature type="compositionally biased region" description="Basic residues" evidence="1">
    <location>
        <begin position="590"/>
        <end position="606"/>
    </location>
</feature>
<feature type="compositionally biased region" description="Polar residues" evidence="1">
    <location>
        <begin position="490"/>
        <end position="503"/>
    </location>
</feature>
<sequence length="857" mass="95435">MDQNQSLRRADASTNLENDTRPLSSGFPLKRASNFRDINAPRIRPAVDSRSTASPTHTTTTAGYPHTSSSIITKDPAQNNPSSNKNNPYFQNIQVYANLTDDPTLDSAAKHKHRHSIKPNQDQTMNKDGEEETIIDEIDPNDPNIEHHHRHRHHHRHSQDDDPNQFPKPSGKGGPSVTTHEIEAMRNIIDEVENTHKQHKQGQTADEDKTPRSKRHSRKSDALSVDVLEKIDHRQHHRHSHREPEVEPQQTQEEPTTSHKHRHSHVPPVDASPTLQPPPQDNKDKTRLSVANESEHHHHHRKSREIENTGGVVQEPPPETRKERKSLKPEPEPETLGPVARRKSHHNKGAQPPQAMTSQPAPTAATALISNAEPRRKSRKSEAVPPPDSYKSQKAQELPPPPPPQVGPSPTKERRRSMKPQNLEPSNTRDLPPHRNHDEDKEPNFLIERYIQDSHTHPPINSKENGKGRQDSKDTKKTERNARKSFPYTMDSSIRNGLNSTTTSREKQAVEPMQTTQQNIPADIFRGSNSTRVDKDTNKNDKPPTEKLDHNCNTIITGDGENVAVPGRLPSFVFDPPPPPPQATSSQKPGSKKNKKGSSRSKSKSKPPHEQNFQTYMMTHGSASGGGGDLPPTTATRDDSLESEFGFLNSPSGSPPPDETNAGDGTTTLAEGQTGSEHVYSDEAGQTGSIVYYEGEGSKKKESKKSKKEKLPADEECCEPMLSMTDKGAIRLQLPGRIQHKTTIKLTHFPEGSSDSVVINVPTDNNNAVPTCDNNAPVAAEACCSGSADQGQNNMMPQGYDMNAMYGNPYQQYGQQYPQVCYSEGYQQPQYPYCYGQSQGEYYSQQNCYPQYGYPPC</sequence>
<dbReference type="OrthoDB" id="10690828at2759"/>
<dbReference type="EMBL" id="LNIX01000007">
    <property type="protein sequence ID" value="OXA51792.1"/>
    <property type="molecule type" value="Genomic_DNA"/>
</dbReference>
<feature type="compositionally biased region" description="Basic and acidic residues" evidence="1">
    <location>
        <begin position="464"/>
        <end position="482"/>
    </location>
</feature>
<evidence type="ECO:0000256" key="1">
    <source>
        <dbReference type="SAM" id="MobiDB-lite"/>
    </source>
</evidence>
<feature type="compositionally biased region" description="Acidic residues" evidence="1">
    <location>
        <begin position="129"/>
        <end position="140"/>
    </location>
</feature>
<feature type="compositionally biased region" description="Low complexity" evidence="1">
    <location>
        <begin position="49"/>
        <end position="69"/>
    </location>
</feature>
<feature type="region of interest" description="Disordered" evidence="1">
    <location>
        <begin position="1"/>
        <end position="88"/>
    </location>
</feature>
<dbReference type="AlphaFoldDB" id="A0A226E237"/>
<feature type="region of interest" description="Disordered" evidence="1">
    <location>
        <begin position="104"/>
        <end position="178"/>
    </location>
</feature>
<dbReference type="Proteomes" id="UP000198287">
    <property type="component" value="Unassembled WGS sequence"/>
</dbReference>
<keyword evidence="3" id="KW-1185">Reference proteome</keyword>
<feature type="region of interest" description="Disordered" evidence="1">
    <location>
        <begin position="195"/>
        <end position="687"/>
    </location>
</feature>
<evidence type="ECO:0000313" key="2">
    <source>
        <dbReference type="EMBL" id="OXA51792.1"/>
    </source>
</evidence>
<evidence type="ECO:0000313" key="3">
    <source>
        <dbReference type="Proteomes" id="UP000198287"/>
    </source>
</evidence>
<dbReference type="OMA" id="ADEECCE"/>
<feature type="compositionally biased region" description="Polar residues" evidence="1">
    <location>
        <begin position="1"/>
        <end position="23"/>
    </location>
</feature>
<protein>
    <submittedName>
        <fullName evidence="2">Uncharacterized protein</fullName>
    </submittedName>
</protein>
<feature type="compositionally biased region" description="Polar residues" evidence="1">
    <location>
        <begin position="663"/>
        <end position="676"/>
    </location>
</feature>
<name>A0A226E237_FOLCA</name>
<feature type="compositionally biased region" description="Basic and acidic residues" evidence="1">
    <location>
        <begin position="532"/>
        <end position="550"/>
    </location>
</feature>